<dbReference type="Proteomes" id="UP001596226">
    <property type="component" value="Unassembled WGS sequence"/>
</dbReference>
<proteinExistence type="predicted"/>
<dbReference type="Pfam" id="PF21836">
    <property type="entry name" value="DUF6895"/>
    <property type="match status" value="1"/>
</dbReference>
<accession>A0ABW1H371</accession>
<gene>
    <name evidence="2" type="ORF">ACFQGL_12375</name>
</gene>
<name>A0ABW1H371_9ACTN</name>
<dbReference type="EMBL" id="JBHSQS010000006">
    <property type="protein sequence ID" value="MFC5924139.1"/>
    <property type="molecule type" value="Genomic_DNA"/>
</dbReference>
<comment type="caution">
    <text evidence="2">The sequence shown here is derived from an EMBL/GenBank/DDBJ whole genome shotgun (WGS) entry which is preliminary data.</text>
</comment>
<organism evidence="2 3">
    <name type="scientific">Micromonospora vulcania</name>
    <dbReference type="NCBI Taxonomy" id="1441873"/>
    <lineage>
        <taxon>Bacteria</taxon>
        <taxon>Bacillati</taxon>
        <taxon>Actinomycetota</taxon>
        <taxon>Actinomycetes</taxon>
        <taxon>Micromonosporales</taxon>
        <taxon>Micromonosporaceae</taxon>
        <taxon>Micromonospora</taxon>
    </lineage>
</organism>
<evidence type="ECO:0000313" key="3">
    <source>
        <dbReference type="Proteomes" id="UP001596226"/>
    </source>
</evidence>
<sequence>MKVDSLPAAAPTAMRWERVDIEERLLGTLRVARRTVRTLLPDTGDPALLSEKVISETALLLVAAANAAQRCCRPTAAELIGEIAAELAPHARSEALRTRIRLWPTHAGELGVAHVCLTRLGLPDPNFDAVFTAAMDSTVARMAERLPWKEIELAWLGSIGGPPRPPATGAARRTRVGTGLDAMLATRMEVYGFTHALIYLTGFGALRPTLPRPRSAVLADATAALARSLDDDDFDVAAETLLSWPYLRSPWTGAGAFGLRVLTEVEDQVGYLPGLGLVADRFAGLSAADRTRRVVGAAYHTTYVMGLLMAATLLPGAGGPPRSWAGPGARPRGGIAAELLALMPDRTPTPHWRSTMDRVSTEDRDSMADLLAAIALRRALYAHDIGLFQRILRVCCSYDLVDCAAVRQGADLLERLRAEGGHGGSVIGRFGPGA</sequence>
<evidence type="ECO:0000259" key="1">
    <source>
        <dbReference type="Pfam" id="PF21836"/>
    </source>
</evidence>
<protein>
    <submittedName>
        <fullName evidence="2">DUF6895 family protein</fullName>
    </submittedName>
</protein>
<keyword evidence="3" id="KW-1185">Reference proteome</keyword>
<evidence type="ECO:0000313" key="2">
    <source>
        <dbReference type="EMBL" id="MFC5924139.1"/>
    </source>
</evidence>
<feature type="domain" description="DUF6895" evidence="1">
    <location>
        <begin position="44"/>
        <end position="309"/>
    </location>
</feature>
<dbReference type="InterPro" id="IPR054190">
    <property type="entry name" value="DUF6895"/>
</dbReference>
<dbReference type="RefSeq" id="WP_377510221.1">
    <property type="nucleotide sequence ID" value="NZ_JBHSQS010000006.1"/>
</dbReference>
<reference evidence="3" key="1">
    <citation type="journal article" date="2019" name="Int. J. Syst. Evol. Microbiol.">
        <title>The Global Catalogue of Microorganisms (GCM) 10K type strain sequencing project: providing services to taxonomists for standard genome sequencing and annotation.</title>
        <authorList>
            <consortium name="The Broad Institute Genomics Platform"/>
            <consortium name="The Broad Institute Genome Sequencing Center for Infectious Disease"/>
            <person name="Wu L."/>
            <person name="Ma J."/>
        </authorList>
    </citation>
    <scope>NUCLEOTIDE SEQUENCE [LARGE SCALE GENOMIC DNA]</scope>
    <source>
        <strain evidence="3">CGMCC 4.7144</strain>
    </source>
</reference>